<reference evidence="5" key="1">
    <citation type="submission" date="2016-10" db="EMBL/GenBank/DDBJ databases">
        <authorList>
            <person name="Varghese N."/>
            <person name="Submissions S."/>
        </authorList>
    </citation>
    <scope>NUCLEOTIDE SEQUENCE [LARGE SCALE GENOMIC DNA]</scope>
    <source>
        <strain evidence="5">CGMCC 1.11014</strain>
    </source>
</reference>
<protein>
    <submittedName>
        <fullName evidence="4">GDSL-like Lipase/Acylhydrolase family protein</fullName>
    </submittedName>
</protein>
<dbReference type="InterPro" id="IPR040794">
    <property type="entry name" value="CE2_N"/>
</dbReference>
<organism evidence="4 5">
    <name type="scientific">Pseudoduganella namucuonensis</name>
    <dbReference type="NCBI Taxonomy" id="1035707"/>
    <lineage>
        <taxon>Bacteria</taxon>
        <taxon>Pseudomonadati</taxon>
        <taxon>Pseudomonadota</taxon>
        <taxon>Betaproteobacteria</taxon>
        <taxon>Burkholderiales</taxon>
        <taxon>Oxalobacteraceae</taxon>
        <taxon>Telluria group</taxon>
        <taxon>Pseudoduganella</taxon>
    </lineage>
</organism>
<evidence type="ECO:0000259" key="3">
    <source>
        <dbReference type="Pfam" id="PF17996"/>
    </source>
</evidence>
<dbReference type="EMBL" id="FPBO01000006">
    <property type="protein sequence ID" value="SFU62931.1"/>
    <property type="molecule type" value="Genomic_DNA"/>
</dbReference>
<dbReference type="RefSeq" id="WP_229489666.1">
    <property type="nucleotide sequence ID" value="NZ_FPBO01000006.1"/>
</dbReference>
<dbReference type="STRING" id="1035707.SAMN05216552_1006109"/>
<dbReference type="Pfam" id="PF17996">
    <property type="entry name" value="CE2_N"/>
    <property type="match status" value="1"/>
</dbReference>
<dbReference type="GO" id="GO:2000884">
    <property type="term" value="P:glucomannan catabolic process"/>
    <property type="evidence" value="ECO:0007669"/>
    <property type="project" value="InterPro"/>
</dbReference>
<dbReference type="AlphaFoldDB" id="A0A1I7HQI8"/>
<keyword evidence="1" id="KW-0732">Signal</keyword>
<feature type="domain" description="Carbohydrate esterase 2 N-terminal" evidence="3">
    <location>
        <begin position="61"/>
        <end position="165"/>
    </location>
</feature>
<feature type="signal peptide" evidence="1">
    <location>
        <begin position="1"/>
        <end position="27"/>
    </location>
</feature>
<name>A0A1I7HQI8_9BURK</name>
<dbReference type="Pfam" id="PF13472">
    <property type="entry name" value="Lipase_GDSL_2"/>
    <property type="match status" value="1"/>
</dbReference>
<dbReference type="GO" id="GO:0052689">
    <property type="term" value="F:carboxylic ester hydrolase activity"/>
    <property type="evidence" value="ECO:0007669"/>
    <property type="project" value="InterPro"/>
</dbReference>
<dbReference type="InterPro" id="IPR050040">
    <property type="entry name" value="CE2A"/>
</dbReference>
<sequence length="375" mass="40258">MKPRRPYHAFAATLAGPLALAVAMATAAIVALQAPVAAAEAAEAASSLRMVRAADAPLYRMGRTADGNDGGVRLAYPGASLFLRFAGKTLAVDASSTGNPGYIEVQVDDQAPRLVALTPDTRRVELVRDAGGATHEVRIMQRTETWQGITRLAGFAHDGQLAAWPQPEQRKMLVLGDSVTCAQGIDRVSGDARSSSMTNPRASYGMLAAQALRAQVALVCYGGRGLVRTWEGKSELNLPEFYELAIPDPAAPAPWDHRRYDPDVVVSAIGTNDFTVGVPDRENYVGAYTSLVNTMLRNHPHAQIVLTEGAILNGEGKTAMRAFIAETAARVGSPRVHIMPSTHYPGDAEDAHPTREQHAAMARELAEHLRALLRW</sequence>
<dbReference type="Proteomes" id="UP000199391">
    <property type="component" value="Unassembled WGS sequence"/>
</dbReference>
<dbReference type="PANTHER" id="PTHR37834:SF2">
    <property type="entry name" value="ESTERASE, SGNH HYDROLASE-TYPE"/>
    <property type="match status" value="1"/>
</dbReference>
<feature type="domain" description="SGNH hydrolase-type esterase" evidence="2">
    <location>
        <begin position="174"/>
        <end position="369"/>
    </location>
</feature>
<dbReference type="InterPro" id="IPR036514">
    <property type="entry name" value="SGNH_hydro_sf"/>
</dbReference>
<dbReference type="InterPro" id="IPR013830">
    <property type="entry name" value="SGNH_hydro"/>
</dbReference>
<dbReference type="InterPro" id="IPR037461">
    <property type="entry name" value="CtCE2-like_dom"/>
</dbReference>
<dbReference type="SUPFAM" id="SSF52266">
    <property type="entry name" value="SGNH hydrolase"/>
    <property type="match status" value="1"/>
</dbReference>
<dbReference type="Gene3D" id="3.40.50.1110">
    <property type="entry name" value="SGNH hydrolase"/>
    <property type="match status" value="1"/>
</dbReference>
<dbReference type="Gene3D" id="2.60.120.260">
    <property type="entry name" value="Galactose-binding domain-like"/>
    <property type="match status" value="1"/>
</dbReference>
<evidence type="ECO:0000259" key="2">
    <source>
        <dbReference type="Pfam" id="PF13472"/>
    </source>
</evidence>
<evidence type="ECO:0000313" key="5">
    <source>
        <dbReference type="Proteomes" id="UP000199391"/>
    </source>
</evidence>
<evidence type="ECO:0000313" key="4">
    <source>
        <dbReference type="EMBL" id="SFU62931.1"/>
    </source>
</evidence>
<keyword evidence="5" id="KW-1185">Reference proteome</keyword>
<proteinExistence type="predicted"/>
<dbReference type="InterPro" id="IPR052762">
    <property type="entry name" value="PCW_deacetylase/CE"/>
</dbReference>
<dbReference type="PANTHER" id="PTHR37834">
    <property type="entry name" value="GDSL-LIKE LIPASE/ACYLHYDROLASE DOMAIN PROTEIN (AFU_ORTHOLOGUE AFUA_2G00620)"/>
    <property type="match status" value="1"/>
</dbReference>
<dbReference type="GO" id="GO:0045493">
    <property type="term" value="P:xylan catabolic process"/>
    <property type="evidence" value="ECO:0007669"/>
    <property type="project" value="InterPro"/>
</dbReference>
<accession>A0A1I7HQI8</accession>
<dbReference type="NCBIfam" id="NF042969">
    <property type="entry name" value="AcxyGlmanDactase"/>
    <property type="match status" value="1"/>
</dbReference>
<keyword evidence="4" id="KW-0378">Hydrolase</keyword>
<feature type="chain" id="PRO_5011677060" evidence="1">
    <location>
        <begin position="28"/>
        <end position="375"/>
    </location>
</feature>
<evidence type="ECO:0000256" key="1">
    <source>
        <dbReference type="SAM" id="SignalP"/>
    </source>
</evidence>
<dbReference type="CDD" id="cd01831">
    <property type="entry name" value="Endoglucanase_E_like"/>
    <property type="match status" value="1"/>
</dbReference>
<gene>
    <name evidence="4" type="ORF">SAMN05216552_1006109</name>
</gene>